<dbReference type="SMART" id="SM00774">
    <property type="entry name" value="WRKY"/>
    <property type="match status" value="1"/>
</dbReference>
<dbReference type="AlphaFoldDB" id="A0AAD6LHT7"/>
<feature type="domain" description="WRKY" evidence="8">
    <location>
        <begin position="217"/>
        <end position="283"/>
    </location>
</feature>
<sequence length="435" mass="47764">MAEGQDWDLYAIVRSCTSASTHRNGSSNTSENLENPFECLASLTFDDDDDQEFNPFSFPNLAVQPTNNDGLQELQDSYKPFLPSYTASGLQGNNDTIPSSSSISDFGVIFSGQNPPQLAHQQQQQNHDHNHHHHHHHHHQQQQSPPPPSTSVSISPRFNNSQQQPQHILQQQQNQRRQLHQLVTSTSSMFPLRTAQSQTPRSRKKKSNQKKLVLHVTAENLSNDVWAWRKYGQKPIKGSPYPRNYYRCSSSKGCAARKQVERSNTDPNMFIVSYTGDHTHPRPTHRNSLAGSTRNKVQQAVQKPEEKESEQPNISADKGLCSSPLSATSLSPRTPLSAPIDHAETAGNDQETKIENLEGGHGLMGSDDDCDNDINDDCDDDLLIPNMALNEDFIKGFQELVGASEGGGGGSTFGDNLSSSSSATTAARVTGGGGC</sequence>
<feature type="region of interest" description="Disordered" evidence="7">
    <location>
        <begin position="411"/>
        <end position="435"/>
    </location>
</feature>
<accession>A0AAD6LHT7</accession>
<evidence type="ECO:0000256" key="5">
    <source>
        <dbReference type="ARBA" id="ARBA00023242"/>
    </source>
</evidence>
<evidence type="ECO:0000256" key="1">
    <source>
        <dbReference type="ARBA" id="ARBA00004123"/>
    </source>
</evidence>
<feature type="compositionally biased region" description="Polar residues" evidence="7">
    <location>
        <begin position="323"/>
        <end position="334"/>
    </location>
</feature>
<evidence type="ECO:0000313" key="10">
    <source>
        <dbReference type="Proteomes" id="UP001164929"/>
    </source>
</evidence>
<reference evidence="9" key="1">
    <citation type="journal article" date="2023" name="Mol. Ecol. Resour.">
        <title>Chromosome-level genome assembly of a triploid poplar Populus alba 'Berolinensis'.</title>
        <authorList>
            <person name="Chen S."/>
            <person name="Yu Y."/>
            <person name="Wang X."/>
            <person name="Wang S."/>
            <person name="Zhang T."/>
            <person name="Zhou Y."/>
            <person name="He R."/>
            <person name="Meng N."/>
            <person name="Wang Y."/>
            <person name="Liu W."/>
            <person name="Liu Z."/>
            <person name="Liu J."/>
            <person name="Guo Q."/>
            <person name="Huang H."/>
            <person name="Sederoff R.R."/>
            <person name="Wang G."/>
            <person name="Qu G."/>
            <person name="Chen S."/>
        </authorList>
    </citation>
    <scope>NUCLEOTIDE SEQUENCE</scope>
    <source>
        <strain evidence="9">SC-2020</strain>
    </source>
</reference>
<feature type="compositionally biased region" description="Low complexity" evidence="7">
    <location>
        <begin position="418"/>
        <end position="427"/>
    </location>
</feature>
<dbReference type="PROSITE" id="PS50811">
    <property type="entry name" value="WRKY"/>
    <property type="match status" value="1"/>
</dbReference>
<evidence type="ECO:0000256" key="4">
    <source>
        <dbReference type="ARBA" id="ARBA00023163"/>
    </source>
</evidence>
<dbReference type="FunFam" id="2.20.25.80:FF:000007">
    <property type="entry name" value="WRKY transcription factor 22"/>
    <property type="match status" value="1"/>
</dbReference>
<proteinExistence type="inferred from homology"/>
<dbReference type="PANTHER" id="PTHR32096:SF80">
    <property type="entry name" value="WRKY TRANSCRIPTION FACTOR 27-RELATED"/>
    <property type="match status" value="1"/>
</dbReference>
<keyword evidence="2" id="KW-0805">Transcription regulation</keyword>
<dbReference type="InterPro" id="IPR003657">
    <property type="entry name" value="WRKY_dom"/>
</dbReference>
<dbReference type="SUPFAM" id="SSF118290">
    <property type="entry name" value="WRKY DNA-binding domain"/>
    <property type="match status" value="1"/>
</dbReference>
<evidence type="ECO:0000259" key="8">
    <source>
        <dbReference type="PROSITE" id="PS50811"/>
    </source>
</evidence>
<comment type="caution">
    <text evidence="9">The sequence shown here is derived from an EMBL/GenBank/DDBJ whole genome shotgun (WGS) entry which is preliminary data.</text>
</comment>
<keyword evidence="5" id="KW-0539">Nucleus</keyword>
<keyword evidence="4" id="KW-0804">Transcription</keyword>
<organism evidence="9 10">
    <name type="scientific">Populus alba x Populus x berolinensis</name>
    <dbReference type="NCBI Taxonomy" id="444605"/>
    <lineage>
        <taxon>Eukaryota</taxon>
        <taxon>Viridiplantae</taxon>
        <taxon>Streptophyta</taxon>
        <taxon>Embryophyta</taxon>
        <taxon>Tracheophyta</taxon>
        <taxon>Spermatophyta</taxon>
        <taxon>Magnoliopsida</taxon>
        <taxon>eudicotyledons</taxon>
        <taxon>Gunneridae</taxon>
        <taxon>Pentapetalae</taxon>
        <taxon>rosids</taxon>
        <taxon>fabids</taxon>
        <taxon>Malpighiales</taxon>
        <taxon>Salicaceae</taxon>
        <taxon>Saliceae</taxon>
        <taxon>Populus</taxon>
    </lineage>
</organism>
<feature type="compositionally biased region" description="Polar residues" evidence="7">
    <location>
        <begin position="286"/>
        <end position="301"/>
    </location>
</feature>
<name>A0AAD6LHT7_9ROSI</name>
<feature type="compositionally biased region" description="Polar residues" evidence="7">
    <location>
        <begin position="89"/>
        <end position="104"/>
    </location>
</feature>
<dbReference type="PANTHER" id="PTHR32096">
    <property type="entry name" value="WRKY TRANSCRIPTION FACTOR 30-RELATED-RELATED"/>
    <property type="match status" value="1"/>
</dbReference>
<dbReference type="Gene3D" id="2.20.25.80">
    <property type="entry name" value="WRKY domain"/>
    <property type="match status" value="1"/>
</dbReference>
<feature type="compositionally biased region" description="Polar residues" evidence="7">
    <location>
        <begin position="182"/>
        <end position="200"/>
    </location>
</feature>
<evidence type="ECO:0000256" key="6">
    <source>
        <dbReference type="ARBA" id="ARBA00060761"/>
    </source>
</evidence>
<dbReference type="Proteomes" id="UP001164929">
    <property type="component" value="Chromosome 17"/>
</dbReference>
<protein>
    <recommendedName>
        <fullName evidence="8">WRKY domain-containing protein</fullName>
    </recommendedName>
</protein>
<dbReference type="GO" id="GO:0005634">
    <property type="term" value="C:nucleus"/>
    <property type="evidence" value="ECO:0007669"/>
    <property type="project" value="UniProtKB-SubCell"/>
</dbReference>
<evidence type="ECO:0000256" key="2">
    <source>
        <dbReference type="ARBA" id="ARBA00023015"/>
    </source>
</evidence>
<dbReference type="InterPro" id="IPR036576">
    <property type="entry name" value="WRKY_dom_sf"/>
</dbReference>
<feature type="compositionally biased region" description="Basic residues" evidence="7">
    <location>
        <begin position="129"/>
        <end position="140"/>
    </location>
</feature>
<dbReference type="GO" id="GO:0003700">
    <property type="term" value="F:DNA-binding transcription factor activity"/>
    <property type="evidence" value="ECO:0007669"/>
    <property type="project" value="InterPro"/>
</dbReference>
<dbReference type="Pfam" id="PF03106">
    <property type="entry name" value="WRKY"/>
    <property type="match status" value="1"/>
</dbReference>
<keyword evidence="10" id="KW-1185">Reference proteome</keyword>
<evidence type="ECO:0000256" key="3">
    <source>
        <dbReference type="ARBA" id="ARBA00023125"/>
    </source>
</evidence>
<evidence type="ECO:0000313" key="9">
    <source>
        <dbReference type="EMBL" id="KAJ6960830.1"/>
    </source>
</evidence>
<keyword evidence="3" id="KW-0238">DNA-binding</keyword>
<feature type="region of interest" description="Disordered" evidence="7">
    <location>
        <begin position="89"/>
        <end position="210"/>
    </location>
</feature>
<feature type="compositionally biased region" description="Basic residues" evidence="7">
    <location>
        <begin position="201"/>
        <end position="210"/>
    </location>
</feature>
<dbReference type="InterPro" id="IPR044810">
    <property type="entry name" value="WRKY_plant"/>
</dbReference>
<dbReference type="GO" id="GO:0000976">
    <property type="term" value="F:transcription cis-regulatory region binding"/>
    <property type="evidence" value="ECO:0007669"/>
    <property type="project" value="TreeGrafter"/>
</dbReference>
<feature type="compositionally biased region" description="Low complexity" evidence="7">
    <location>
        <begin position="150"/>
        <end position="176"/>
    </location>
</feature>
<dbReference type="EMBL" id="JAQIZT010000017">
    <property type="protein sequence ID" value="KAJ6960830.1"/>
    <property type="molecule type" value="Genomic_DNA"/>
</dbReference>
<comment type="similarity">
    <text evidence="6">Belongs to the WRKY group II-e family.</text>
</comment>
<evidence type="ECO:0000256" key="7">
    <source>
        <dbReference type="SAM" id="MobiDB-lite"/>
    </source>
</evidence>
<feature type="region of interest" description="Disordered" evidence="7">
    <location>
        <begin position="275"/>
        <end position="351"/>
    </location>
</feature>
<comment type="subcellular location">
    <subcellularLocation>
        <location evidence="1">Nucleus</location>
    </subcellularLocation>
</comment>
<gene>
    <name evidence="9" type="ORF">NC653_038746</name>
</gene>